<feature type="transmembrane region" description="Helical" evidence="1">
    <location>
        <begin position="131"/>
        <end position="148"/>
    </location>
</feature>
<evidence type="ECO:0008006" key="4">
    <source>
        <dbReference type="Google" id="ProtNLM"/>
    </source>
</evidence>
<protein>
    <recommendedName>
        <fullName evidence="4">Prepilin type IV endopeptidase peptidase domain-containing protein</fullName>
    </recommendedName>
</protein>
<feature type="transmembrane region" description="Helical" evidence="1">
    <location>
        <begin position="6"/>
        <end position="26"/>
    </location>
</feature>
<keyword evidence="1" id="KW-1133">Transmembrane helix</keyword>
<keyword evidence="3" id="KW-1185">Reference proteome</keyword>
<gene>
    <name evidence="2" type="ORF">FO013_06785</name>
</gene>
<feature type="transmembrane region" description="Helical" evidence="1">
    <location>
        <begin position="47"/>
        <end position="71"/>
    </location>
</feature>
<dbReference type="AlphaFoldDB" id="A0A556CLC3"/>
<dbReference type="Gene3D" id="1.20.120.1220">
    <property type="match status" value="1"/>
</dbReference>
<feature type="transmembrane region" description="Helical" evidence="1">
    <location>
        <begin position="208"/>
        <end position="226"/>
    </location>
</feature>
<feature type="transmembrane region" description="Helical" evidence="1">
    <location>
        <begin position="186"/>
        <end position="202"/>
    </location>
</feature>
<dbReference type="GO" id="GO:0004190">
    <property type="term" value="F:aspartic-type endopeptidase activity"/>
    <property type="evidence" value="ECO:0007669"/>
    <property type="project" value="InterPro"/>
</dbReference>
<accession>A0A556CLC3</accession>
<sequence>MDIGVLHGWPIGVSAVISAGLGILLARSTSWWLADDDHAAVLAKTRLFRPLPLVILGIVLAVAAALLFPAAGAAPGSGSLSDAGSMSGAGHSADIGSVDRLLLALSLGAAAAATPYLAVVDIVIHRLPDRIVYPLIGIELLTFVLGQLLGESAIWGLGLIAGVAGVLFFGVLYLSGRVMHARTMGLGDVKLAFVVFGVPTLFSPWAPALVFIIMMLIAGIAALLAAAAKRSLKATTIAFGPAMLSGMWFGSVLGPILL</sequence>
<feature type="transmembrane region" description="Helical" evidence="1">
    <location>
        <begin position="101"/>
        <end position="124"/>
    </location>
</feature>
<evidence type="ECO:0000313" key="2">
    <source>
        <dbReference type="EMBL" id="TSI17888.1"/>
    </source>
</evidence>
<name>A0A556CLC3_BREAU</name>
<feature type="transmembrane region" description="Helical" evidence="1">
    <location>
        <begin position="154"/>
        <end position="174"/>
    </location>
</feature>
<keyword evidence="1" id="KW-0472">Membrane</keyword>
<comment type="caution">
    <text evidence="2">The sequence shown here is derived from an EMBL/GenBank/DDBJ whole genome shotgun (WGS) entry which is preliminary data.</text>
</comment>
<evidence type="ECO:0000313" key="3">
    <source>
        <dbReference type="Proteomes" id="UP000316406"/>
    </source>
</evidence>
<dbReference type="RefSeq" id="WP_143921799.1">
    <property type="nucleotide sequence ID" value="NZ_VLTK01000003.1"/>
</dbReference>
<keyword evidence="1" id="KW-0812">Transmembrane</keyword>
<dbReference type="OrthoDB" id="2087435at2"/>
<organism evidence="2 3">
    <name type="scientific">Brevibacterium aurantiacum</name>
    <dbReference type="NCBI Taxonomy" id="273384"/>
    <lineage>
        <taxon>Bacteria</taxon>
        <taxon>Bacillati</taxon>
        <taxon>Actinomycetota</taxon>
        <taxon>Actinomycetes</taxon>
        <taxon>Micrococcales</taxon>
        <taxon>Brevibacteriaceae</taxon>
        <taxon>Brevibacterium</taxon>
    </lineage>
</organism>
<reference evidence="2 3" key="1">
    <citation type="submission" date="2019-07" db="EMBL/GenBank/DDBJ databases">
        <title>Draft genome sequence of Brevibacterium aurantiacum XU54 isolated from Xinjiang China.</title>
        <authorList>
            <person name="Xu X."/>
        </authorList>
    </citation>
    <scope>NUCLEOTIDE SEQUENCE [LARGE SCALE GENOMIC DNA]</scope>
    <source>
        <strain evidence="2 3">XU54</strain>
    </source>
</reference>
<evidence type="ECO:0000256" key="1">
    <source>
        <dbReference type="SAM" id="Phobius"/>
    </source>
</evidence>
<dbReference type="GO" id="GO:0016020">
    <property type="term" value="C:membrane"/>
    <property type="evidence" value="ECO:0007669"/>
    <property type="project" value="InterPro"/>
</dbReference>
<feature type="transmembrane region" description="Helical" evidence="1">
    <location>
        <begin position="238"/>
        <end position="257"/>
    </location>
</feature>
<dbReference type="EMBL" id="VLTK01000003">
    <property type="protein sequence ID" value="TSI17888.1"/>
    <property type="molecule type" value="Genomic_DNA"/>
</dbReference>
<dbReference type="Proteomes" id="UP000316406">
    <property type="component" value="Unassembled WGS sequence"/>
</dbReference>
<proteinExistence type="predicted"/>